<reference evidence="3 4" key="1">
    <citation type="submission" date="2019-04" db="EMBL/GenBank/DDBJ databases">
        <title>Streptomyces piniterrae sp. nov., a heliquinomycin-producing actinomycete isolated from rhizosphere soil of Pinus yunnanensis.</title>
        <authorList>
            <person name="Zhuang X."/>
            <person name="Zhao J."/>
        </authorList>
    </citation>
    <scope>NUCLEOTIDE SEQUENCE [LARGE SCALE GENOMIC DNA]</scope>
    <source>
        <strain evidence="4">jys28</strain>
    </source>
</reference>
<dbReference type="Proteomes" id="UP000308697">
    <property type="component" value="Unassembled WGS sequence"/>
</dbReference>
<organism evidence="3 4">
    <name type="scientific">Streptomyces piniterrae</name>
    <dbReference type="NCBI Taxonomy" id="2571125"/>
    <lineage>
        <taxon>Bacteria</taxon>
        <taxon>Bacillati</taxon>
        <taxon>Actinomycetota</taxon>
        <taxon>Actinomycetes</taxon>
        <taxon>Kitasatosporales</taxon>
        <taxon>Streptomycetaceae</taxon>
        <taxon>Streptomyces</taxon>
    </lineage>
</organism>
<evidence type="ECO:0000256" key="2">
    <source>
        <dbReference type="SAM" id="Phobius"/>
    </source>
</evidence>
<protein>
    <submittedName>
        <fullName evidence="3">Uncharacterized protein</fullName>
    </submittedName>
</protein>
<proteinExistence type="predicted"/>
<accession>A0A4U0NMA0</accession>
<feature type="transmembrane region" description="Helical" evidence="2">
    <location>
        <begin position="152"/>
        <end position="180"/>
    </location>
</feature>
<feature type="compositionally biased region" description="Low complexity" evidence="1">
    <location>
        <begin position="82"/>
        <end position="125"/>
    </location>
</feature>
<sequence>MREQQKREQGKAAAWCGRLLLFAALIAGIVTMHTFGHPAGGHGGHATLSAAAPRAAGHAMTHTPVRPMAGGPVAGHATVLRSTPAHSTAAHSTAAHSTPGRPMAAHAGPAHPVAAHPMPAHPAAHPAHHHAADSGGGGAMDPGAVCRAVLSYWAPALLVLLGAGVLLGWGGRLAGLLAALRALLLRGLRPIPPPPRRKALARLSVLRV</sequence>
<keyword evidence="4" id="KW-1185">Reference proteome</keyword>
<dbReference type="EMBL" id="SUMB01000003">
    <property type="protein sequence ID" value="TJZ55477.1"/>
    <property type="molecule type" value="Genomic_DNA"/>
</dbReference>
<dbReference type="AlphaFoldDB" id="A0A4U0NMA0"/>
<evidence type="ECO:0000313" key="4">
    <source>
        <dbReference type="Proteomes" id="UP000308697"/>
    </source>
</evidence>
<dbReference type="OrthoDB" id="4238529at2"/>
<keyword evidence="2" id="KW-0812">Transmembrane</keyword>
<comment type="caution">
    <text evidence="3">The sequence shown here is derived from an EMBL/GenBank/DDBJ whole genome shotgun (WGS) entry which is preliminary data.</text>
</comment>
<gene>
    <name evidence="3" type="ORF">FCH28_08960</name>
</gene>
<keyword evidence="2" id="KW-0472">Membrane</keyword>
<name>A0A4U0NMA0_9ACTN</name>
<keyword evidence="2" id="KW-1133">Transmembrane helix</keyword>
<dbReference type="RefSeq" id="WP_136739242.1">
    <property type="nucleotide sequence ID" value="NZ_SUMB01000003.1"/>
</dbReference>
<evidence type="ECO:0000313" key="3">
    <source>
        <dbReference type="EMBL" id="TJZ55477.1"/>
    </source>
</evidence>
<feature type="transmembrane region" description="Helical" evidence="2">
    <location>
        <begin position="12"/>
        <end position="35"/>
    </location>
</feature>
<evidence type="ECO:0000256" key="1">
    <source>
        <dbReference type="SAM" id="MobiDB-lite"/>
    </source>
</evidence>
<feature type="region of interest" description="Disordered" evidence="1">
    <location>
        <begin position="42"/>
        <end position="136"/>
    </location>
</feature>